<keyword evidence="2" id="KW-1185">Reference proteome</keyword>
<evidence type="ECO:0000313" key="1">
    <source>
        <dbReference type="EnsemblPlants" id="KQL00363"/>
    </source>
</evidence>
<dbReference type="InParanoid" id="K3YKE9"/>
<reference evidence="1" key="2">
    <citation type="submission" date="2018-08" db="UniProtKB">
        <authorList>
            <consortium name="EnsemblPlants"/>
        </authorList>
    </citation>
    <scope>IDENTIFICATION</scope>
    <source>
        <strain evidence="1">Yugu1</strain>
    </source>
</reference>
<sequence length="100" mass="10817">MTQSRVIGWAMQQRKRALRTVVRTSDSTCSSIMTISVNGGRTSGFASQHLVMISPRAGRQSWGMVGRTPLFTTANAACTAVMFAKGTLPVTSSHRTMPKL</sequence>
<organism evidence="1 2">
    <name type="scientific">Setaria italica</name>
    <name type="common">Foxtail millet</name>
    <name type="synonym">Panicum italicum</name>
    <dbReference type="NCBI Taxonomy" id="4555"/>
    <lineage>
        <taxon>Eukaryota</taxon>
        <taxon>Viridiplantae</taxon>
        <taxon>Streptophyta</taxon>
        <taxon>Embryophyta</taxon>
        <taxon>Tracheophyta</taxon>
        <taxon>Spermatophyta</taxon>
        <taxon>Magnoliopsida</taxon>
        <taxon>Liliopsida</taxon>
        <taxon>Poales</taxon>
        <taxon>Poaceae</taxon>
        <taxon>PACMAD clade</taxon>
        <taxon>Panicoideae</taxon>
        <taxon>Panicodae</taxon>
        <taxon>Paniceae</taxon>
        <taxon>Cenchrinae</taxon>
        <taxon>Setaria</taxon>
    </lineage>
</organism>
<dbReference type="Proteomes" id="UP000004995">
    <property type="component" value="Unassembled WGS sequence"/>
</dbReference>
<protein>
    <submittedName>
        <fullName evidence="1">Uncharacterized protein</fullName>
    </submittedName>
</protein>
<name>K3YKE9_SETIT</name>
<reference evidence="2" key="1">
    <citation type="journal article" date="2012" name="Nat. Biotechnol.">
        <title>Reference genome sequence of the model plant Setaria.</title>
        <authorList>
            <person name="Bennetzen J.L."/>
            <person name="Schmutz J."/>
            <person name="Wang H."/>
            <person name="Percifield R."/>
            <person name="Hawkins J."/>
            <person name="Pontaroli A.C."/>
            <person name="Estep M."/>
            <person name="Feng L."/>
            <person name="Vaughn J.N."/>
            <person name="Grimwood J."/>
            <person name="Jenkins J."/>
            <person name="Barry K."/>
            <person name="Lindquist E."/>
            <person name="Hellsten U."/>
            <person name="Deshpande S."/>
            <person name="Wang X."/>
            <person name="Wu X."/>
            <person name="Mitros T."/>
            <person name="Triplett J."/>
            <person name="Yang X."/>
            <person name="Ye C.Y."/>
            <person name="Mauro-Herrera M."/>
            <person name="Wang L."/>
            <person name="Li P."/>
            <person name="Sharma M."/>
            <person name="Sharma R."/>
            <person name="Ronald P.C."/>
            <person name="Panaud O."/>
            <person name="Kellogg E.A."/>
            <person name="Brutnell T.P."/>
            <person name="Doust A.N."/>
            <person name="Tuskan G.A."/>
            <person name="Rokhsar D."/>
            <person name="Devos K.M."/>
        </authorList>
    </citation>
    <scope>NUCLEOTIDE SEQUENCE [LARGE SCALE GENOMIC DNA]</scope>
    <source>
        <strain evidence="2">cv. Yugu1</strain>
    </source>
</reference>
<dbReference type="FunCoup" id="K3YKE9">
    <property type="interactions" value="304"/>
</dbReference>
<dbReference type="eggNOG" id="ENOG502R3C9">
    <property type="taxonomic scope" value="Eukaryota"/>
</dbReference>
<dbReference type="Gramene" id="KQL00363">
    <property type="protein sequence ID" value="KQL00363"/>
    <property type="gene ID" value="SETIT_014718mg"/>
</dbReference>
<dbReference type="HOGENOM" id="CLU_2444822_0_0_1"/>
<dbReference type="EnsemblPlants" id="KQL00363">
    <property type="protein sequence ID" value="KQL00363"/>
    <property type="gene ID" value="SETIT_014718mg"/>
</dbReference>
<dbReference type="EMBL" id="AGNK02003499">
    <property type="status" value="NOT_ANNOTATED_CDS"/>
    <property type="molecule type" value="Genomic_DNA"/>
</dbReference>
<accession>K3YKE9</accession>
<proteinExistence type="predicted"/>
<dbReference type="AlphaFoldDB" id="K3YKE9"/>
<evidence type="ECO:0000313" key="2">
    <source>
        <dbReference type="Proteomes" id="UP000004995"/>
    </source>
</evidence>